<dbReference type="AlphaFoldDB" id="A0A0C9Y776"/>
<reference evidence="3" key="2">
    <citation type="submission" date="2015-01" db="EMBL/GenBank/DDBJ databases">
        <title>Evolutionary Origins and Diversification of the Mycorrhizal Mutualists.</title>
        <authorList>
            <consortium name="DOE Joint Genome Institute"/>
            <consortium name="Mycorrhizal Genomics Consortium"/>
            <person name="Kohler A."/>
            <person name="Kuo A."/>
            <person name="Nagy L.G."/>
            <person name="Floudas D."/>
            <person name="Copeland A."/>
            <person name="Barry K.W."/>
            <person name="Cichocki N."/>
            <person name="Veneault-Fourrey C."/>
            <person name="LaButti K."/>
            <person name="Lindquist E.A."/>
            <person name="Lipzen A."/>
            <person name="Lundell T."/>
            <person name="Morin E."/>
            <person name="Murat C."/>
            <person name="Riley R."/>
            <person name="Ohm R."/>
            <person name="Sun H."/>
            <person name="Tunlid A."/>
            <person name="Henrissat B."/>
            <person name="Grigoriev I.V."/>
            <person name="Hibbett D.S."/>
            <person name="Martin F."/>
        </authorList>
    </citation>
    <scope>NUCLEOTIDE SEQUENCE [LARGE SCALE GENOMIC DNA]</scope>
    <source>
        <strain evidence="3">LaAM-08-1</strain>
    </source>
</reference>
<evidence type="ECO:0000313" key="2">
    <source>
        <dbReference type="EMBL" id="KIK06052.1"/>
    </source>
</evidence>
<evidence type="ECO:0000256" key="1">
    <source>
        <dbReference type="SAM" id="MobiDB-lite"/>
    </source>
</evidence>
<protein>
    <submittedName>
        <fullName evidence="2">Unplaced genomic scaffold K443scaffold_20, whole genome shotgun sequence</fullName>
    </submittedName>
</protein>
<evidence type="ECO:0000313" key="3">
    <source>
        <dbReference type="Proteomes" id="UP000054477"/>
    </source>
</evidence>
<dbReference type="Proteomes" id="UP000054477">
    <property type="component" value="Unassembled WGS sequence"/>
</dbReference>
<keyword evidence="3" id="KW-1185">Reference proteome</keyword>
<proteinExistence type="predicted"/>
<reference evidence="2 3" key="1">
    <citation type="submission" date="2014-04" db="EMBL/GenBank/DDBJ databases">
        <authorList>
            <consortium name="DOE Joint Genome Institute"/>
            <person name="Kuo A."/>
            <person name="Kohler A."/>
            <person name="Nagy L.G."/>
            <person name="Floudas D."/>
            <person name="Copeland A."/>
            <person name="Barry K.W."/>
            <person name="Cichocki N."/>
            <person name="Veneault-Fourrey C."/>
            <person name="LaButti K."/>
            <person name="Lindquist E.A."/>
            <person name="Lipzen A."/>
            <person name="Lundell T."/>
            <person name="Morin E."/>
            <person name="Murat C."/>
            <person name="Sun H."/>
            <person name="Tunlid A."/>
            <person name="Henrissat B."/>
            <person name="Grigoriev I.V."/>
            <person name="Hibbett D.S."/>
            <person name="Martin F."/>
            <person name="Nordberg H.P."/>
            <person name="Cantor M.N."/>
            <person name="Hua S.X."/>
        </authorList>
    </citation>
    <scope>NUCLEOTIDE SEQUENCE [LARGE SCALE GENOMIC DNA]</scope>
    <source>
        <strain evidence="2 3">LaAM-08-1</strain>
    </source>
</reference>
<dbReference type="EMBL" id="KN838555">
    <property type="protein sequence ID" value="KIK06052.1"/>
    <property type="molecule type" value="Genomic_DNA"/>
</dbReference>
<name>A0A0C9Y776_9AGAR</name>
<accession>A0A0C9Y776</accession>
<dbReference type="HOGENOM" id="CLU_1927950_0_0_1"/>
<feature type="region of interest" description="Disordered" evidence="1">
    <location>
        <begin position="26"/>
        <end position="56"/>
    </location>
</feature>
<gene>
    <name evidence="2" type="ORF">K443DRAFT_674618</name>
</gene>
<organism evidence="2 3">
    <name type="scientific">Laccaria amethystina LaAM-08-1</name>
    <dbReference type="NCBI Taxonomy" id="1095629"/>
    <lineage>
        <taxon>Eukaryota</taxon>
        <taxon>Fungi</taxon>
        <taxon>Dikarya</taxon>
        <taxon>Basidiomycota</taxon>
        <taxon>Agaricomycotina</taxon>
        <taxon>Agaricomycetes</taxon>
        <taxon>Agaricomycetidae</taxon>
        <taxon>Agaricales</taxon>
        <taxon>Agaricineae</taxon>
        <taxon>Hydnangiaceae</taxon>
        <taxon>Laccaria</taxon>
    </lineage>
</organism>
<sequence length="131" mass="14694">MVFTLSRIQPLCNNALRKRGSLARTRSMKRPVPGKAMDAAHLPKSRPDLSDTRSAVQQQQIRTIVRRAIAKWARNVNDKGRVYNTMFPCSEGSPGKYVAADGPRQRDRGNDGALEVRQCQQYLLVISIIDS</sequence>